<dbReference type="SUPFAM" id="SSF53335">
    <property type="entry name" value="S-adenosyl-L-methionine-dependent methyltransferases"/>
    <property type="match status" value="1"/>
</dbReference>
<dbReference type="AlphaFoldDB" id="A0AAD5SNC8"/>
<name>A0AAD5SNC8_9FUNG</name>
<feature type="non-terminal residue" evidence="4">
    <location>
        <position position="189"/>
    </location>
</feature>
<dbReference type="GO" id="GO:0008170">
    <property type="term" value="F:N-methyltransferase activity"/>
    <property type="evidence" value="ECO:0007669"/>
    <property type="project" value="InterPro"/>
</dbReference>
<dbReference type="Gene3D" id="3.40.50.150">
    <property type="entry name" value="Vaccinia Virus protein VP39"/>
    <property type="match status" value="1"/>
</dbReference>
<evidence type="ECO:0000256" key="2">
    <source>
        <dbReference type="ARBA" id="ARBA00022679"/>
    </source>
</evidence>
<evidence type="ECO:0000259" key="3">
    <source>
        <dbReference type="Pfam" id="PF01555"/>
    </source>
</evidence>
<feature type="domain" description="DNA methylase N-4/N-6" evidence="3">
    <location>
        <begin position="118"/>
        <end position="170"/>
    </location>
</feature>
<keyword evidence="1" id="KW-0489">Methyltransferase</keyword>
<dbReference type="Proteomes" id="UP001211907">
    <property type="component" value="Unassembled WGS sequence"/>
</dbReference>
<gene>
    <name evidence="4" type="ORF">HK100_008534</name>
</gene>
<dbReference type="GO" id="GO:0003677">
    <property type="term" value="F:DNA binding"/>
    <property type="evidence" value="ECO:0007669"/>
    <property type="project" value="InterPro"/>
</dbReference>
<dbReference type="PRINTS" id="PR00508">
    <property type="entry name" value="S21N4MTFRASE"/>
</dbReference>
<sequence length="189" mass="21845">MIGSFLEQSVSHIIGIPEKSVFRGTIRGNLWTEIEYLEKLRFVFNHLRRSEVVKMDDGLKRKIAGAVSVDLVELSAEDDSEYEDFLIDSDTLELRKKYVIYHMDCVEGLKLLTRCTAQIIICDCPYNIGKNFGNKSDKKSLQDYLAWCDVWLAECLRVLKPNGTLYIYGFSETLAYLRVKLTCNVRWLV</sequence>
<proteinExistence type="predicted"/>
<dbReference type="Pfam" id="PF01555">
    <property type="entry name" value="N6_N4_Mtase"/>
    <property type="match status" value="1"/>
</dbReference>
<evidence type="ECO:0000313" key="4">
    <source>
        <dbReference type="EMBL" id="KAJ3086920.1"/>
    </source>
</evidence>
<dbReference type="InterPro" id="IPR001091">
    <property type="entry name" value="RM_Methyltransferase"/>
</dbReference>
<protein>
    <recommendedName>
        <fullName evidence="3">DNA methylase N-4/N-6 domain-containing protein</fullName>
    </recommendedName>
</protein>
<organism evidence="4 5">
    <name type="scientific">Physocladia obscura</name>
    <dbReference type="NCBI Taxonomy" id="109957"/>
    <lineage>
        <taxon>Eukaryota</taxon>
        <taxon>Fungi</taxon>
        <taxon>Fungi incertae sedis</taxon>
        <taxon>Chytridiomycota</taxon>
        <taxon>Chytridiomycota incertae sedis</taxon>
        <taxon>Chytridiomycetes</taxon>
        <taxon>Chytridiales</taxon>
        <taxon>Chytriomycetaceae</taxon>
        <taxon>Physocladia</taxon>
    </lineage>
</organism>
<dbReference type="InterPro" id="IPR029063">
    <property type="entry name" value="SAM-dependent_MTases_sf"/>
</dbReference>
<dbReference type="GO" id="GO:0032259">
    <property type="term" value="P:methylation"/>
    <property type="evidence" value="ECO:0007669"/>
    <property type="project" value="UniProtKB-KW"/>
</dbReference>
<reference evidence="4" key="1">
    <citation type="submission" date="2020-05" db="EMBL/GenBank/DDBJ databases">
        <title>Phylogenomic resolution of chytrid fungi.</title>
        <authorList>
            <person name="Stajich J.E."/>
            <person name="Amses K."/>
            <person name="Simmons R."/>
            <person name="Seto K."/>
            <person name="Myers J."/>
            <person name="Bonds A."/>
            <person name="Quandt C.A."/>
            <person name="Barry K."/>
            <person name="Liu P."/>
            <person name="Grigoriev I."/>
            <person name="Longcore J.E."/>
            <person name="James T.Y."/>
        </authorList>
    </citation>
    <scope>NUCLEOTIDE SEQUENCE</scope>
    <source>
        <strain evidence="4">JEL0513</strain>
    </source>
</reference>
<evidence type="ECO:0000256" key="1">
    <source>
        <dbReference type="ARBA" id="ARBA00022603"/>
    </source>
</evidence>
<dbReference type="InterPro" id="IPR002941">
    <property type="entry name" value="DNA_methylase_N4/N6"/>
</dbReference>
<evidence type="ECO:0000313" key="5">
    <source>
        <dbReference type="Proteomes" id="UP001211907"/>
    </source>
</evidence>
<keyword evidence="2" id="KW-0808">Transferase</keyword>
<accession>A0AAD5SNC8</accession>
<comment type="caution">
    <text evidence="4">The sequence shown here is derived from an EMBL/GenBank/DDBJ whole genome shotgun (WGS) entry which is preliminary data.</text>
</comment>
<dbReference type="EMBL" id="JADGJH010004170">
    <property type="protein sequence ID" value="KAJ3086920.1"/>
    <property type="molecule type" value="Genomic_DNA"/>
</dbReference>
<keyword evidence="5" id="KW-1185">Reference proteome</keyword>